<dbReference type="Pfam" id="PF13648">
    <property type="entry name" value="Lipocalin_4"/>
    <property type="match status" value="1"/>
</dbReference>
<dbReference type="EMBL" id="BMXB01000002">
    <property type="protein sequence ID" value="GHA30765.1"/>
    <property type="molecule type" value="Genomic_DNA"/>
</dbReference>
<evidence type="ECO:0000313" key="3">
    <source>
        <dbReference type="Proteomes" id="UP000610456"/>
    </source>
</evidence>
<feature type="domain" description="Lipocalin-like" evidence="1">
    <location>
        <begin position="30"/>
        <end position="138"/>
    </location>
</feature>
<sequence length="158" mass="17837">MRKFALLLIATILFSACGSGKVEREARRTISGDWMLTEISYPGSSGEFDVTLFDDATATCLKSSDWNFVSNNNTGYYVPVNPQCNTELRYFIWSVNEVDGTDSYDFLLKPTNADHKSTTGNQGYRINIVNLTGTGMIWEHTVNFEGEPFTIRMNFTKK</sequence>
<accession>A0A918SBP6</accession>
<dbReference type="PROSITE" id="PS51257">
    <property type="entry name" value="PROKAR_LIPOPROTEIN"/>
    <property type="match status" value="1"/>
</dbReference>
<gene>
    <name evidence="2" type="ORF">GCM10007103_10360</name>
</gene>
<reference evidence="2" key="1">
    <citation type="journal article" date="2014" name="Int. J. Syst. Evol. Microbiol.">
        <title>Complete genome sequence of Corynebacterium casei LMG S-19264T (=DSM 44701T), isolated from a smear-ripened cheese.</title>
        <authorList>
            <consortium name="US DOE Joint Genome Institute (JGI-PGF)"/>
            <person name="Walter F."/>
            <person name="Albersmeier A."/>
            <person name="Kalinowski J."/>
            <person name="Ruckert C."/>
        </authorList>
    </citation>
    <scope>NUCLEOTIDE SEQUENCE</scope>
    <source>
        <strain evidence="2">KCTC 12719</strain>
    </source>
</reference>
<name>A0A918SBP6_9FLAO</name>
<organism evidence="2 3">
    <name type="scientific">Salinimicrobium marinum</name>
    <dbReference type="NCBI Taxonomy" id="680283"/>
    <lineage>
        <taxon>Bacteria</taxon>
        <taxon>Pseudomonadati</taxon>
        <taxon>Bacteroidota</taxon>
        <taxon>Flavobacteriia</taxon>
        <taxon>Flavobacteriales</taxon>
        <taxon>Flavobacteriaceae</taxon>
        <taxon>Salinimicrobium</taxon>
    </lineage>
</organism>
<dbReference type="AlphaFoldDB" id="A0A918SBP6"/>
<dbReference type="RefSeq" id="WP_189603639.1">
    <property type="nucleotide sequence ID" value="NZ_BMXB01000002.1"/>
</dbReference>
<keyword evidence="3" id="KW-1185">Reference proteome</keyword>
<evidence type="ECO:0000313" key="2">
    <source>
        <dbReference type="EMBL" id="GHA30765.1"/>
    </source>
</evidence>
<comment type="caution">
    <text evidence="2">The sequence shown here is derived from an EMBL/GenBank/DDBJ whole genome shotgun (WGS) entry which is preliminary data.</text>
</comment>
<reference evidence="2" key="2">
    <citation type="submission" date="2020-09" db="EMBL/GenBank/DDBJ databases">
        <authorList>
            <person name="Sun Q."/>
            <person name="Kim S."/>
        </authorList>
    </citation>
    <scope>NUCLEOTIDE SEQUENCE</scope>
    <source>
        <strain evidence="2">KCTC 12719</strain>
    </source>
</reference>
<dbReference type="InterPro" id="IPR024311">
    <property type="entry name" value="Lipocalin-like"/>
</dbReference>
<proteinExistence type="predicted"/>
<protein>
    <recommendedName>
        <fullName evidence="1">Lipocalin-like domain-containing protein</fullName>
    </recommendedName>
</protein>
<evidence type="ECO:0000259" key="1">
    <source>
        <dbReference type="Pfam" id="PF13648"/>
    </source>
</evidence>
<dbReference type="Proteomes" id="UP000610456">
    <property type="component" value="Unassembled WGS sequence"/>
</dbReference>